<dbReference type="RefSeq" id="WP_085361966.1">
    <property type="nucleotide sequence ID" value="NZ_NAFD01000177.1"/>
</dbReference>
<sequence length="342" mass="37628">MFEALDVSEMNETDVREAIVRPLLTALGYRHGTKANIRTEITLRYDQAFLGRKSPKKDPKLQGRADYICEVIPYGRWVVEVKSPSQALDLDDAQQAHTYAAHPEVAAKYYMLTNGREFHLYQTGSPFEPVLSWPLEESDSVFHAVANLLGPDAIERGGKVMLDHGRPLGPGLGSQARIVGGSMSYSGHESTNEALVAAMKPLTGMRNTVRGQEICRVPDGLIEARIELEPAFNAFDELNRALGFVPIVFRSADEVISTDPERPSIFANVLTARILRGTVLPASPVMRGGVCQIDCEIIYHNQAVGYLDGASFRGSFASEQELVVLGNTQSVTHWGQFELVLV</sequence>
<evidence type="ECO:0000313" key="3">
    <source>
        <dbReference type="Proteomes" id="UP000193553"/>
    </source>
</evidence>
<dbReference type="OrthoDB" id="7068459at2"/>
<organism evidence="1 3">
    <name type="scientific">Bradyrhizobium canariense</name>
    <dbReference type="NCBI Taxonomy" id="255045"/>
    <lineage>
        <taxon>Bacteria</taxon>
        <taxon>Pseudomonadati</taxon>
        <taxon>Pseudomonadota</taxon>
        <taxon>Alphaproteobacteria</taxon>
        <taxon>Hyphomicrobiales</taxon>
        <taxon>Nitrobacteraceae</taxon>
        <taxon>Bradyrhizobium</taxon>
    </lineage>
</organism>
<name>A0A1X3GGY9_9BRAD</name>
<evidence type="ECO:0000313" key="2">
    <source>
        <dbReference type="EMBL" id="OSJ21820.1"/>
    </source>
</evidence>
<reference evidence="3 4" key="1">
    <citation type="submission" date="2017-03" db="EMBL/GenBank/DDBJ databases">
        <title>Whole genome sequences of fourteen strains of Bradyrhizobium canariense and one strain of Bradyrhizobium japonicum isolated from Lupinus (Papilionoideae: Genisteae) species in Algeria.</title>
        <authorList>
            <person name="Crovadore J."/>
            <person name="Chekireb D."/>
            <person name="Brachmann A."/>
            <person name="Chablais R."/>
            <person name="Cochard B."/>
            <person name="Lefort F."/>
        </authorList>
    </citation>
    <scope>NUCLEOTIDE SEQUENCE [LARGE SCALE GENOMIC DNA]</scope>
    <source>
        <strain evidence="1 3">UBMA195</strain>
        <strain evidence="2 4">UBMAN05</strain>
    </source>
</reference>
<gene>
    <name evidence="2" type="ORF">BST63_33265</name>
    <name evidence="1" type="ORF">BSZ18_34480</name>
</gene>
<dbReference type="Gene3D" id="3.90.1570.30">
    <property type="match status" value="1"/>
</dbReference>
<keyword evidence="4" id="KW-1185">Reference proteome</keyword>
<accession>A0A1X3GGY9</accession>
<evidence type="ECO:0000313" key="1">
    <source>
        <dbReference type="EMBL" id="OSJ02815.1"/>
    </source>
</evidence>
<comment type="caution">
    <text evidence="1">The sequence shown here is derived from an EMBL/GenBank/DDBJ whole genome shotgun (WGS) entry which is preliminary data.</text>
</comment>
<dbReference type="EMBL" id="NAFK01000176">
    <property type="protein sequence ID" value="OSJ21820.1"/>
    <property type="molecule type" value="Genomic_DNA"/>
</dbReference>
<dbReference type="AlphaFoldDB" id="A0A1X3GGY9"/>
<dbReference type="EMBL" id="NAFI01000188">
    <property type="protein sequence ID" value="OSJ02815.1"/>
    <property type="molecule type" value="Genomic_DNA"/>
</dbReference>
<evidence type="ECO:0000313" key="4">
    <source>
        <dbReference type="Proteomes" id="UP000193884"/>
    </source>
</evidence>
<dbReference type="Proteomes" id="UP000193553">
    <property type="component" value="Unassembled WGS sequence"/>
</dbReference>
<proteinExistence type="predicted"/>
<protein>
    <submittedName>
        <fullName evidence="1">Uncharacterized protein</fullName>
    </submittedName>
</protein>
<dbReference type="Proteomes" id="UP000193884">
    <property type="component" value="Unassembled WGS sequence"/>
</dbReference>